<evidence type="ECO:0000313" key="1">
    <source>
        <dbReference type="EMBL" id="KAJ4449140.1"/>
    </source>
</evidence>
<dbReference type="Proteomes" id="UP001148838">
    <property type="component" value="Unassembled WGS sequence"/>
</dbReference>
<dbReference type="EMBL" id="JAJSOF020000003">
    <property type="protein sequence ID" value="KAJ4449140.1"/>
    <property type="molecule type" value="Genomic_DNA"/>
</dbReference>
<organism evidence="1 2">
    <name type="scientific">Periplaneta americana</name>
    <name type="common">American cockroach</name>
    <name type="synonym">Blatta americana</name>
    <dbReference type="NCBI Taxonomy" id="6978"/>
    <lineage>
        <taxon>Eukaryota</taxon>
        <taxon>Metazoa</taxon>
        <taxon>Ecdysozoa</taxon>
        <taxon>Arthropoda</taxon>
        <taxon>Hexapoda</taxon>
        <taxon>Insecta</taxon>
        <taxon>Pterygota</taxon>
        <taxon>Neoptera</taxon>
        <taxon>Polyneoptera</taxon>
        <taxon>Dictyoptera</taxon>
        <taxon>Blattodea</taxon>
        <taxon>Blattoidea</taxon>
        <taxon>Blattidae</taxon>
        <taxon>Blattinae</taxon>
        <taxon>Periplaneta</taxon>
    </lineage>
</organism>
<gene>
    <name evidence="1" type="ORF">ANN_00535</name>
</gene>
<sequence length="237" mass="26893">MPCHGNSFGFGASGRRYWTILPTALPDTNHLLGPLKKYLGCKRFNTYTIVQRNVCLDHVGPTHWEKKHKMFNEKVVGRFPERDWSAVDENSEGQAGRSYQNSRFQLSTVRSIQRIPNLTGPVDNNDVTLQRNRNKTAGRIHGCHGDLHDVIRLLIPALYENQSDSLMATDGACHHLCKLMAPVRHWWSISDSIGEIRNTVMPSDCSALRFGLRSKMSPEPRSAPPRCRRYTVNINNA</sequence>
<keyword evidence="2" id="KW-1185">Reference proteome</keyword>
<accession>A0ABQ8TR36</accession>
<evidence type="ECO:0000313" key="2">
    <source>
        <dbReference type="Proteomes" id="UP001148838"/>
    </source>
</evidence>
<name>A0ABQ8TR36_PERAM</name>
<protein>
    <submittedName>
        <fullName evidence="1">Uncharacterized protein</fullName>
    </submittedName>
</protein>
<reference evidence="1 2" key="1">
    <citation type="journal article" date="2022" name="Allergy">
        <title>Genome assembly and annotation of Periplaneta americana reveal a comprehensive cockroach allergen profile.</title>
        <authorList>
            <person name="Wang L."/>
            <person name="Xiong Q."/>
            <person name="Saelim N."/>
            <person name="Wang L."/>
            <person name="Nong W."/>
            <person name="Wan A.T."/>
            <person name="Shi M."/>
            <person name="Liu X."/>
            <person name="Cao Q."/>
            <person name="Hui J.H.L."/>
            <person name="Sookrung N."/>
            <person name="Leung T.F."/>
            <person name="Tungtrongchitr A."/>
            <person name="Tsui S.K.W."/>
        </authorList>
    </citation>
    <scope>NUCLEOTIDE SEQUENCE [LARGE SCALE GENOMIC DNA]</scope>
    <source>
        <strain evidence="1">PWHHKU_190912</strain>
    </source>
</reference>
<comment type="caution">
    <text evidence="1">The sequence shown here is derived from an EMBL/GenBank/DDBJ whole genome shotgun (WGS) entry which is preliminary data.</text>
</comment>
<proteinExistence type="predicted"/>